<feature type="transmembrane region" description="Helical" evidence="1">
    <location>
        <begin position="61"/>
        <end position="84"/>
    </location>
</feature>
<keyword evidence="5" id="KW-1185">Reference proteome</keyword>
<accession>A0A0J6T3K7</accession>
<dbReference type="Gene3D" id="3.30.450.20">
    <property type="entry name" value="PAS domain"/>
    <property type="match status" value="1"/>
</dbReference>
<reference evidence="4 5" key="1">
    <citation type="submission" date="2015-03" db="EMBL/GenBank/DDBJ databases">
        <title>Genome sequencing of Methylobacterium variabile DSM 16961.</title>
        <authorList>
            <person name="Chaudhry V."/>
            <person name="Patil P.B."/>
        </authorList>
    </citation>
    <scope>NUCLEOTIDE SEQUENCE [LARGE SCALE GENOMIC DNA]</scope>
    <source>
        <strain evidence="4 5">DSM 16961</strain>
    </source>
</reference>
<dbReference type="AlphaFoldDB" id="A0A0J6T3K7"/>
<feature type="domain" description="EAL" evidence="2">
    <location>
        <begin position="518"/>
        <end position="767"/>
    </location>
</feature>
<dbReference type="InterPro" id="IPR052155">
    <property type="entry name" value="Biofilm_reg_signaling"/>
</dbReference>
<dbReference type="SMART" id="SM00267">
    <property type="entry name" value="GGDEF"/>
    <property type="match status" value="1"/>
</dbReference>
<dbReference type="Pfam" id="PF00990">
    <property type="entry name" value="GGDEF"/>
    <property type="match status" value="1"/>
</dbReference>
<evidence type="ECO:0000313" key="5">
    <source>
        <dbReference type="Proteomes" id="UP000035955"/>
    </source>
</evidence>
<dbReference type="Gene3D" id="3.20.20.450">
    <property type="entry name" value="EAL domain"/>
    <property type="match status" value="1"/>
</dbReference>
<dbReference type="InterPro" id="IPR000160">
    <property type="entry name" value="GGDEF_dom"/>
</dbReference>
<dbReference type="OrthoDB" id="9814202at2"/>
<dbReference type="SUPFAM" id="SSF55073">
    <property type="entry name" value="Nucleotide cyclase"/>
    <property type="match status" value="1"/>
</dbReference>
<dbReference type="FunFam" id="3.20.20.450:FF:000001">
    <property type="entry name" value="Cyclic di-GMP phosphodiesterase yahA"/>
    <property type="match status" value="1"/>
</dbReference>
<dbReference type="PANTHER" id="PTHR44757">
    <property type="entry name" value="DIGUANYLATE CYCLASE DGCP"/>
    <property type="match status" value="1"/>
</dbReference>
<comment type="caution">
    <text evidence="4">The sequence shown here is derived from an EMBL/GenBank/DDBJ whole genome shotgun (WGS) entry which is preliminary data.</text>
</comment>
<dbReference type="Pfam" id="PF00563">
    <property type="entry name" value="EAL"/>
    <property type="match status" value="1"/>
</dbReference>
<dbReference type="PROSITE" id="PS50887">
    <property type="entry name" value="GGDEF"/>
    <property type="match status" value="1"/>
</dbReference>
<feature type="transmembrane region" description="Helical" evidence="1">
    <location>
        <begin position="174"/>
        <end position="194"/>
    </location>
</feature>
<dbReference type="NCBIfam" id="TIGR00254">
    <property type="entry name" value="GGDEF"/>
    <property type="match status" value="1"/>
</dbReference>
<feature type="transmembrane region" description="Helical" evidence="1">
    <location>
        <begin position="151"/>
        <end position="168"/>
    </location>
</feature>
<evidence type="ECO:0000256" key="1">
    <source>
        <dbReference type="SAM" id="Phobius"/>
    </source>
</evidence>
<proteinExistence type="predicted"/>
<dbReference type="EMBL" id="LABY01000047">
    <property type="protein sequence ID" value="KMO40392.1"/>
    <property type="molecule type" value="Genomic_DNA"/>
</dbReference>
<dbReference type="RefSeq" id="WP_048443638.1">
    <property type="nucleotide sequence ID" value="NZ_LABY01000047.1"/>
</dbReference>
<evidence type="ECO:0000259" key="2">
    <source>
        <dbReference type="PROSITE" id="PS50883"/>
    </source>
</evidence>
<protein>
    <submittedName>
        <fullName evidence="4">Sensory box/response regulator</fullName>
    </submittedName>
</protein>
<keyword evidence="1" id="KW-1133">Transmembrane helix</keyword>
<feature type="domain" description="GGDEF" evidence="3">
    <location>
        <begin position="376"/>
        <end position="509"/>
    </location>
</feature>
<organism evidence="4 5">
    <name type="scientific">Methylobacterium variabile</name>
    <dbReference type="NCBI Taxonomy" id="298794"/>
    <lineage>
        <taxon>Bacteria</taxon>
        <taxon>Pseudomonadati</taxon>
        <taxon>Pseudomonadota</taxon>
        <taxon>Alphaproteobacteria</taxon>
        <taxon>Hyphomicrobiales</taxon>
        <taxon>Methylobacteriaceae</taxon>
        <taxon>Methylobacterium</taxon>
    </lineage>
</organism>
<evidence type="ECO:0000259" key="3">
    <source>
        <dbReference type="PROSITE" id="PS50887"/>
    </source>
</evidence>
<dbReference type="InterPro" id="IPR035965">
    <property type="entry name" value="PAS-like_dom_sf"/>
</dbReference>
<dbReference type="SUPFAM" id="SSF55785">
    <property type="entry name" value="PYP-like sensor domain (PAS domain)"/>
    <property type="match status" value="1"/>
</dbReference>
<dbReference type="CDD" id="cd01949">
    <property type="entry name" value="GGDEF"/>
    <property type="match status" value="1"/>
</dbReference>
<dbReference type="PATRIC" id="fig|298794.3.peg.5960"/>
<dbReference type="PANTHER" id="PTHR44757:SF10">
    <property type="entry name" value="MEMBRANE PROTEIN"/>
    <property type="match status" value="1"/>
</dbReference>
<dbReference type="SMART" id="SM00052">
    <property type="entry name" value="EAL"/>
    <property type="match status" value="1"/>
</dbReference>
<dbReference type="Proteomes" id="UP000035955">
    <property type="component" value="Unassembled WGS sequence"/>
</dbReference>
<dbReference type="Gene3D" id="3.30.70.270">
    <property type="match status" value="1"/>
</dbReference>
<keyword evidence="1" id="KW-0472">Membrane</keyword>
<feature type="transmembrane region" description="Helical" evidence="1">
    <location>
        <begin position="96"/>
        <end position="121"/>
    </location>
</feature>
<dbReference type="InterPro" id="IPR029787">
    <property type="entry name" value="Nucleotide_cyclase"/>
</dbReference>
<dbReference type="CDD" id="cd01948">
    <property type="entry name" value="EAL"/>
    <property type="match status" value="1"/>
</dbReference>
<name>A0A0J6T3K7_9HYPH</name>
<dbReference type="InterPro" id="IPR043128">
    <property type="entry name" value="Rev_trsase/Diguanyl_cyclase"/>
</dbReference>
<evidence type="ECO:0000313" key="4">
    <source>
        <dbReference type="EMBL" id="KMO40392.1"/>
    </source>
</evidence>
<dbReference type="InterPro" id="IPR001633">
    <property type="entry name" value="EAL_dom"/>
</dbReference>
<dbReference type="SUPFAM" id="SSF141868">
    <property type="entry name" value="EAL domain-like"/>
    <property type="match status" value="1"/>
</dbReference>
<dbReference type="PROSITE" id="PS50883">
    <property type="entry name" value="EAL"/>
    <property type="match status" value="1"/>
</dbReference>
<dbReference type="InterPro" id="IPR035919">
    <property type="entry name" value="EAL_sf"/>
</dbReference>
<gene>
    <name evidence="4" type="ORF">VQ02_07955</name>
</gene>
<sequence>MLISFLIDTDRENQALDATLGERVRVEQLDVALRLVPFTVLVSLSVVQVIVYLFWSPANRAYLAGLEAAILPLAVVVLQQCWLWRSRPKPREVPVSFVRLAVLVAYAYGCLLASIPIMLFAGADSHGRLLVASSCAGLIATGMSAAVLPRVAIGFSSVIIVGSFVGLAATGELFYTYVAILLTFYAAFICFTILHLSRLLKMRVVAQVDLERQQEFTSLLLNEFEENASDWLWETDADLRLQHVSTRLIEVARSSERQLLGLPLERLLLPAVAQPDGHPGTVLWACIAERRAFRNLILPLTIAGEQRTWMLSGKPTFTNGVTFAGYRGVGSDVTEKRRSEERLSYLALHDSLTDLPNRVLFQKLLENARDRLGASESFAVLALDLDEFKSVNDTFGHAAGDRLLRAVAERLRAFASSDVHLARLAGDEFAVLATGRAARDRHTLAVLASDIVEAIASPFAIDSMRLSIGVSIGIAVAPQNGSLEILRRADLALYRTKSEGRGGYCFYEAEMDERIEARRALSTDLRGALDRNEFLLHFQPIVTTDGRVVCFETLVRWRHPTRGFVSPAEFIPLAEETGIIIPMGEWILRQACTIATEWPSDISVAVNLSPIQFRHSDLPLLVRSALRDSGLAAPRLELEITESVFLEATPAIKATLAELREMGVSLSLDDFGTGYSSLSYLRRLAFNKIKIDQSFVKDLPHEQSGAAIVRAIIDLATSLKMTVIAEGVETEAQRRCLLNLGCHELQGYLFSRPVPAKEAEALASRQGLRHEKIHAA</sequence>
<keyword evidence="1" id="KW-0812">Transmembrane</keyword>
<feature type="transmembrane region" description="Helical" evidence="1">
    <location>
        <begin position="31"/>
        <end position="55"/>
    </location>
</feature>